<dbReference type="AlphaFoldDB" id="J3EXP4"/>
<organism evidence="1 2">
    <name type="scientific">Halogranum salarium B-1</name>
    <dbReference type="NCBI Taxonomy" id="1210908"/>
    <lineage>
        <taxon>Archaea</taxon>
        <taxon>Methanobacteriati</taxon>
        <taxon>Methanobacteriota</taxon>
        <taxon>Stenosarchaea group</taxon>
        <taxon>Halobacteria</taxon>
        <taxon>Halobacteriales</taxon>
        <taxon>Haloferacaceae</taxon>
    </lineage>
</organism>
<dbReference type="Proteomes" id="UP000007813">
    <property type="component" value="Unassembled WGS sequence"/>
</dbReference>
<name>J3EXP4_9EURY</name>
<comment type="caution">
    <text evidence="1">The sequence shown here is derived from an EMBL/GenBank/DDBJ whole genome shotgun (WGS) entry which is preliminary data.</text>
</comment>
<proteinExistence type="predicted"/>
<gene>
    <name evidence="1" type="ORF">HSB1_20900</name>
</gene>
<protein>
    <submittedName>
        <fullName evidence="1">Uncharacterized protein</fullName>
    </submittedName>
</protein>
<evidence type="ECO:0000313" key="1">
    <source>
        <dbReference type="EMBL" id="EJN59932.1"/>
    </source>
</evidence>
<accession>J3EXP4</accession>
<sequence length="50" mass="5579">MRPDDANEPDEQVVQKYSPFLRVTWAFTPAAEWLAHRFLSSGLSPATSSA</sequence>
<evidence type="ECO:0000313" key="2">
    <source>
        <dbReference type="Proteomes" id="UP000007813"/>
    </source>
</evidence>
<dbReference type="EMBL" id="ALJD01000004">
    <property type="protein sequence ID" value="EJN59932.1"/>
    <property type="molecule type" value="Genomic_DNA"/>
</dbReference>
<reference evidence="1 2" key="1">
    <citation type="journal article" date="2012" name="J. Bacteriol.">
        <title>Draft Genome Sequence of the Extremely Halophilic Archaeon Halogranum salarium B-1T.</title>
        <authorList>
            <person name="Kim K.K."/>
            <person name="Lee K.C."/>
            <person name="Lee J.S."/>
        </authorList>
    </citation>
    <scope>NUCLEOTIDE SEQUENCE [LARGE SCALE GENOMIC DNA]</scope>
    <source>
        <strain evidence="1 2">B-1</strain>
    </source>
</reference>